<dbReference type="GO" id="GO:0046718">
    <property type="term" value="P:symbiont entry into host cell"/>
    <property type="evidence" value="ECO:0007669"/>
    <property type="project" value="InterPro"/>
</dbReference>
<protein>
    <submittedName>
        <fullName evidence="1">Uncharacterized protein</fullName>
    </submittedName>
</protein>
<proteinExistence type="predicted"/>
<name>A0A3S1BB73_9BACL</name>
<accession>A0A3S1BB73</accession>
<dbReference type="InterPro" id="IPR005068">
    <property type="entry name" value="Phage_lambda_Stf-r2"/>
</dbReference>
<evidence type="ECO:0000313" key="1">
    <source>
        <dbReference type="EMBL" id="RUT36333.1"/>
    </source>
</evidence>
<gene>
    <name evidence="1" type="ORF">EJP77_04935</name>
</gene>
<dbReference type="OrthoDB" id="1958147at2"/>
<dbReference type="Pfam" id="PF03406">
    <property type="entry name" value="Phage_fiber_2"/>
    <property type="match status" value="1"/>
</dbReference>
<organism evidence="1 2">
    <name type="scientific">Paenibacillus zeisoli</name>
    <dbReference type="NCBI Taxonomy" id="2496267"/>
    <lineage>
        <taxon>Bacteria</taxon>
        <taxon>Bacillati</taxon>
        <taxon>Bacillota</taxon>
        <taxon>Bacilli</taxon>
        <taxon>Bacillales</taxon>
        <taxon>Paenibacillaceae</taxon>
        <taxon>Paenibacillus</taxon>
    </lineage>
</organism>
<comment type="caution">
    <text evidence="1">The sequence shown here is derived from an EMBL/GenBank/DDBJ whole genome shotgun (WGS) entry which is preliminary data.</text>
</comment>
<dbReference type="AlphaFoldDB" id="A0A3S1BB73"/>
<dbReference type="Proteomes" id="UP000272464">
    <property type="component" value="Unassembled WGS sequence"/>
</dbReference>
<evidence type="ECO:0000313" key="2">
    <source>
        <dbReference type="Proteomes" id="UP000272464"/>
    </source>
</evidence>
<sequence length="135" mass="14502">MSWRTFHYLNLQEVYSVASSTPNLNLLKKNPATDGNDTFNIDTMLNQNWDKIDGAIGKVQTDLGNIKIDIPDATLTSKGKVQLSSSTSGTSESLAATEKAVKDAYDRGSAGVMAAGAAETNAKNYTDQVNRWGAL</sequence>
<dbReference type="GO" id="GO:0019062">
    <property type="term" value="P:virion attachment to host cell"/>
    <property type="evidence" value="ECO:0007669"/>
    <property type="project" value="InterPro"/>
</dbReference>
<keyword evidence="2" id="KW-1185">Reference proteome</keyword>
<reference evidence="1 2" key="1">
    <citation type="submission" date="2018-12" db="EMBL/GenBank/DDBJ databases">
        <authorList>
            <person name="Sun L."/>
            <person name="Chen Z."/>
        </authorList>
    </citation>
    <scope>NUCLEOTIDE SEQUENCE [LARGE SCALE GENOMIC DNA]</scope>
    <source>
        <strain evidence="1 2">3-5-3</strain>
    </source>
</reference>
<dbReference type="EMBL" id="RZNX01000001">
    <property type="protein sequence ID" value="RUT36333.1"/>
    <property type="molecule type" value="Genomic_DNA"/>
</dbReference>